<dbReference type="EMBL" id="JAVDYC010000001">
    <property type="protein sequence ID" value="MDR7327633.1"/>
    <property type="molecule type" value="Genomic_DNA"/>
</dbReference>
<protein>
    <submittedName>
        <fullName evidence="5">DNA-binding response OmpR family regulator</fullName>
    </submittedName>
</protein>
<dbReference type="Proteomes" id="UP001183629">
    <property type="component" value="Unassembled WGS sequence"/>
</dbReference>
<dbReference type="AlphaFoldDB" id="A0AAE3ZX41"/>
<dbReference type="SMART" id="SM00448">
    <property type="entry name" value="REC"/>
    <property type="match status" value="1"/>
</dbReference>
<proteinExistence type="predicted"/>
<evidence type="ECO:0000256" key="1">
    <source>
        <dbReference type="ARBA" id="ARBA00022553"/>
    </source>
</evidence>
<dbReference type="PROSITE" id="PS50110">
    <property type="entry name" value="RESPONSE_REGULATORY"/>
    <property type="match status" value="1"/>
</dbReference>
<dbReference type="RefSeq" id="WP_310425164.1">
    <property type="nucleotide sequence ID" value="NZ_JAVDYC010000001.1"/>
</dbReference>
<keyword evidence="1 3" id="KW-0597">Phosphoprotein</keyword>
<dbReference type="GO" id="GO:0000160">
    <property type="term" value="P:phosphorelay signal transduction system"/>
    <property type="evidence" value="ECO:0007669"/>
    <property type="project" value="UniProtKB-KW"/>
</dbReference>
<dbReference type="Pfam" id="PF00072">
    <property type="entry name" value="Response_reg"/>
    <property type="match status" value="1"/>
</dbReference>
<dbReference type="Gene3D" id="3.40.50.2300">
    <property type="match status" value="1"/>
</dbReference>
<evidence type="ECO:0000256" key="3">
    <source>
        <dbReference type="PROSITE-ProRule" id="PRU00169"/>
    </source>
</evidence>
<dbReference type="InterPro" id="IPR001789">
    <property type="entry name" value="Sig_transdc_resp-reg_receiver"/>
</dbReference>
<dbReference type="GO" id="GO:0003677">
    <property type="term" value="F:DNA binding"/>
    <property type="evidence" value="ECO:0007669"/>
    <property type="project" value="UniProtKB-KW"/>
</dbReference>
<reference evidence="5 6" key="1">
    <citation type="submission" date="2023-07" db="EMBL/GenBank/DDBJ databases">
        <title>Sequencing the genomes of 1000 actinobacteria strains.</title>
        <authorList>
            <person name="Klenk H.-P."/>
        </authorList>
    </citation>
    <scope>NUCLEOTIDE SEQUENCE [LARGE SCALE GENOMIC DNA]</scope>
    <source>
        <strain evidence="5 6">DSM 44711</strain>
    </source>
</reference>
<evidence type="ECO:0000313" key="5">
    <source>
        <dbReference type="EMBL" id="MDR7327633.1"/>
    </source>
</evidence>
<feature type="modified residue" description="4-aspartylphosphate" evidence="3">
    <location>
        <position position="52"/>
    </location>
</feature>
<keyword evidence="2" id="KW-0902">Two-component regulatory system</keyword>
<dbReference type="PANTHER" id="PTHR44591:SF14">
    <property type="entry name" value="PROTEIN PILG"/>
    <property type="match status" value="1"/>
</dbReference>
<dbReference type="SUPFAM" id="SSF52172">
    <property type="entry name" value="CheY-like"/>
    <property type="match status" value="1"/>
</dbReference>
<evidence type="ECO:0000256" key="2">
    <source>
        <dbReference type="ARBA" id="ARBA00023012"/>
    </source>
</evidence>
<keyword evidence="5" id="KW-0238">DNA-binding</keyword>
<keyword evidence="6" id="KW-1185">Reference proteome</keyword>
<dbReference type="CDD" id="cd00156">
    <property type="entry name" value="REC"/>
    <property type="match status" value="1"/>
</dbReference>
<comment type="caution">
    <text evidence="5">The sequence shown here is derived from an EMBL/GenBank/DDBJ whole genome shotgun (WGS) entry which is preliminary data.</text>
</comment>
<evidence type="ECO:0000313" key="6">
    <source>
        <dbReference type="Proteomes" id="UP001183629"/>
    </source>
</evidence>
<organism evidence="5 6">
    <name type="scientific">Catenuloplanes niger</name>
    <dbReference type="NCBI Taxonomy" id="587534"/>
    <lineage>
        <taxon>Bacteria</taxon>
        <taxon>Bacillati</taxon>
        <taxon>Actinomycetota</taxon>
        <taxon>Actinomycetes</taxon>
        <taxon>Micromonosporales</taxon>
        <taxon>Micromonosporaceae</taxon>
        <taxon>Catenuloplanes</taxon>
    </lineage>
</organism>
<dbReference type="PANTHER" id="PTHR44591">
    <property type="entry name" value="STRESS RESPONSE REGULATOR PROTEIN 1"/>
    <property type="match status" value="1"/>
</dbReference>
<name>A0AAE3ZX41_9ACTN</name>
<gene>
    <name evidence="5" type="ORF">J2S44_007883</name>
</gene>
<accession>A0AAE3ZX41</accession>
<sequence>MATIVIADDDPDAADLVAYAFEEAGHTVRTVLDGASALRLITELEPDVAVLDQNMPKMTGTEVVSAMRTHRPALATRILMITGRSHCEMTVDRFLIKPVTPRQLTLVVADMLRESADR</sequence>
<feature type="domain" description="Response regulatory" evidence="4">
    <location>
        <begin position="3"/>
        <end position="112"/>
    </location>
</feature>
<dbReference type="InterPro" id="IPR050595">
    <property type="entry name" value="Bact_response_regulator"/>
</dbReference>
<evidence type="ECO:0000259" key="4">
    <source>
        <dbReference type="PROSITE" id="PS50110"/>
    </source>
</evidence>
<dbReference type="InterPro" id="IPR011006">
    <property type="entry name" value="CheY-like_superfamily"/>
</dbReference>